<evidence type="ECO:0000259" key="1">
    <source>
        <dbReference type="Pfam" id="PF00078"/>
    </source>
</evidence>
<dbReference type="InterPro" id="IPR053134">
    <property type="entry name" value="RNA-dir_DNA_polymerase"/>
</dbReference>
<sequence>MVTVKDCFPIPTVDDMLDKLYGASYFTKLDLRAEYHQVRVNSVDISKTTFRTHNGHYKYLLMPFGLCNAPYTFQVIMFRQHLQKFTLIFFDDILIYSTTWDEHLVHVGKTLEILRQHHFFTKVSKCVFGQQELEYLGKFVQSYGIIARPLTLLLRMGNFGWNDDAKTAFSAFKQAMTTTPTLAMPNFNDSFTIETDASGDGIGAVLSQQNKPFAFMSRAVGVMKKIWSTYAKKMLVNVEAIRLWRPLQKLTRETLISN</sequence>
<organism evidence="3 4">
    <name type="scientific">Salix brachista</name>
    <dbReference type="NCBI Taxonomy" id="2182728"/>
    <lineage>
        <taxon>Eukaryota</taxon>
        <taxon>Viridiplantae</taxon>
        <taxon>Streptophyta</taxon>
        <taxon>Embryophyta</taxon>
        <taxon>Tracheophyta</taxon>
        <taxon>Spermatophyta</taxon>
        <taxon>Magnoliopsida</taxon>
        <taxon>eudicotyledons</taxon>
        <taxon>Gunneridae</taxon>
        <taxon>Pentapetalae</taxon>
        <taxon>rosids</taxon>
        <taxon>fabids</taxon>
        <taxon>Malpighiales</taxon>
        <taxon>Salicaceae</taxon>
        <taxon>Saliceae</taxon>
        <taxon>Salix</taxon>
    </lineage>
</organism>
<dbReference type="Pfam" id="PF17919">
    <property type="entry name" value="RT_RNaseH_2"/>
    <property type="match status" value="1"/>
</dbReference>
<dbReference type="Gene3D" id="3.10.10.10">
    <property type="entry name" value="HIV Type 1 Reverse Transcriptase, subunit A, domain 1"/>
    <property type="match status" value="1"/>
</dbReference>
<gene>
    <name evidence="3" type="ORF">DKX38_019790</name>
</gene>
<dbReference type="InterPro" id="IPR041577">
    <property type="entry name" value="RT_RNaseH_2"/>
</dbReference>
<dbReference type="InterPro" id="IPR043502">
    <property type="entry name" value="DNA/RNA_pol_sf"/>
</dbReference>
<evidence type="ECO:0000313" key="3">
    <source>
        <dbReference type="EMBL" id="KAB5529709.1"/>
    </source>
</evidence>
<proteinExistence type="predicted"/>
<evidence type="ECO:0008006" key="5">
    <source>
        <dbReference type="Google" id="ProtNLM"/>
    </source>
</evidence>
<dbReference type="InterPro" id="IPR000477">
    <property type="entry name" value="RT_dom"/>
</dbReference>
<dbReference type="PANTHER" id="PTHR24559">
    <property type="entry name" value="TRANSPOSON TY3-I GAG-POL POLYPROTEIN"/>
    <property type="match status" value="1"/>
</dbReference>
<dbReference type="CDD" id="cd01647">
    <property type="entry name" value="RT_LTR"/>
    <property type="match status" value="1"/>
</dbReference>
<feature type="domain" description="Reverse transcriptase" evidence="1">
    <location>
        <begin position="6"/>
        <end position="137"/>
    </location>
</feature>
<evidence type="ECO:0000259" key="2">
    <source>
        <dbReference type="Pfam" id="PF17919"/>
    </source>
</evidence>
<dbReference type="InterPro" id="IPR043128">
    <property type="entry name" value="Rev_trsase/Diguanyl_cyclase"/>
</dbReference>
<dbReference type="Pfam" id="PF00078">
    <property type="entry name" value="RVT_1"/>
    <property type="match status" value="1"/>
</dbReference>
<name>A0A5N5KH73_9ROSI</name>
<dbReference type="Proteomes" id="UP000326939">
    <property type="component" value="Chromosome 13"/>
</dbReference>
<dbReference type="PANTHER" id="PTHR24559:SF434">
    <property type="entry name" value="RNA-DIRECTED DNA POLYMERASE HOMOLOG"/>
    <property type="match status" value="1"/>
</dbReference>
<accession>A0A5N5KH73</accession>
<feature type="domain" description="Reverse transcriptase/retrotransposon-derived protein RNase H-like" evidence="2">
    <location>
        <begin position="161"/>
        <end position="247"/>
    </location>
</feature>
<dbReference type="Gene3D" id="3.30.70.270">
    <property type="match status" value="1"/>
</dbReference>
<reference evidence="4" key="1">
    <citation type="journal article" date="2019" name="Gigascience">
        <title>De novo genome assembly of the endangered Acer yangbiense, a plant species with extremely small populations endemic to Yunnan Province, China.</title>
        <authorList>
            <person name="Yang J."/>
            <person name="Wariss H.M."/>
            <person name="Tao L."/>
            <person name="Zhang R."/>
            <person name="Yun Q."/>
            <person name="Hollingsworth P."/>
            <person name="Dao Z."/>
            <person name="Luo G."/>
            <person name="Guo H."/>
            <person name="Ma Y."/>
            <person name="Sun W."/>
        </authorList>
    </citation>
    <scope>NUCLEOTIDE SEQUENCE [LARGE SCALE GENOMIC DNA]</scope>
    <source>
        <strain evidence="4">cv. br00</strain>
    </source>
</reference>
<dbReference type="EMBL" id="VDCV01000013">
    <property type="protein sequence ID" value="KAB5529709.1"/>
    <property type="molecule type" value="Genomic_DNA"/>
</dbReference>
<evidence type="ECO:0000313" key="4">
    <source>
        <dbReference type="Proteomes" id="UP000326939"/>
    </source>
</evidence>
<dbReference type="AlphaFoldDB" id="A0A5N5KH73"/>
<dbReference type="SUPFAM" id="SSF56672">
    <property type="entry name" value="DNA/RNA polymerases"/>
    <property type="match status" value="1"/>
</dbReference>
<keyword evidence="4" id="KW-1185">Reference proteome</keyword>
<protein>
    <recommendedName>
        <fullName evidence="5">Reverse transcriptase domain-containing protein</fullName>
    </recommendedName>
</protein>
<comment type="caution">
    <text evidence="3">The sequence shown here is derived from an EMBL/GenBank/DDBJ whole genome shotgun (WGS) entry which is preliminary data.</text>
</comment>